<evidence type="ECO:0000313" key="5">
    <source>
        <dbReference type="Proteomes" id="UP000006787"/>
    </source>
</evidence>
<protein>
    <submittedName>
        <fullName evidence="4">Arsenate reductase</fullName>
        <ecNumber evidence="4">1.20.4.1</ecNumber>
    </submittedName>
</protein>
<accession>K2PJY3</accession>
<dbReference type="Gene3D" id="3.40.30.10">
    <property type="entry name" value="Glutaredoxin"/>
    <property type="match status" value="1"/>
</dbReference>
<dbReference type="RefSeq" id="WP_003135442.1">
    <property type="nucleotide sequence ID" value="NZ_AMQS01000012.1"/>
</dbReference>
<dbReference type="GO" id="GO:0008794">
    <property type="term" value="F:arsenate reductase (glutaredoxin) activity"/>
    <property type="evidence" value="ECO:0007669"/>
    <property type="project" value="UniProtKB-EC"/>
</dbReference>
<proteinExistence type="inferred from homology"/>
<keyword evidence="1" id="KW-1015">Disulfide bond</keyword>
<reference evidence="4 5" key="1">
    <citation type="journal article" date="2012" name="J. Bacteriol.">
        <title>Genome Sequence of the Bacteriocin-Producing Strain Lactococcus garvieae DCC43.</title>
        <authorList>
            <person name="Gabrielsen C."/>
            <person name="Brede D.A."/>
            <person name="Hernandez P.E."/>
            <person name="Nes I.F."/>
            <person name="Diep D.B."/>
        </authorList>
    </citation>
    <scope>NUCLEOTIDE SEQUENCE [LARGE SCALE GENOMIC DNA]</scope>
    <source>
        <strain evidence="4 5">DCC43</strain>
    </source>
</reference>
<dbReference type="InterPro" id="IPR006660">
    <property type="entry name" value="Arsenate_reductase-like"/>
</dbReference>
<dbReference type="CDD" id="cd03036">
    <property type="entry name" value="ArsC_like"/>
    <property type="match status" value="1"/>
</dbReference>
<dbReference type="SUPFAM" id="SSF52833">
    <property type="entry name" value="Thioredoxin-like"/>
    <property type="match status" value="1"/>
</dbReference>
<keyword evidence="2" id="KW-0676">Redox-active center</keyword>
<evidence type="ECO:0000313" key="4">
    <source>
        <dbReference type="EMBL" id="EKF51675.1"/>
    </source>
</evidence>
<name>K2PJY3_9LACT</name>
<dbReference type="PATRIC" id="fig|1231377.3.peg.1002"/>
<dbReference type="eggNOG" id="COG1393">
    <property type="taxonomic scope" value="Bacteria"/>
</dbReference>
<comment type="caution">
    <text evidence="4">The sequence shown here is derived from an EMBL/GenBank/DDBJ whole genome shotgun (WGS) entry which is preliminary data.</text>
</comment>
<dbReference type="Pfam" id="PF03960">
    <property type="entry name" value="ArsC"/>
    <property type="match status" value="1"/>
</dbReference>
<dbReference type="InterPro" id="IPR036249">
    <property type="entry name" value="Thioredoxin-like_sf"/>
</dbReference>
<sequence>MYDFYEYPKCSTCRKAKATLDLLDIDYNDIDIKTNPPIAEQFEKWFADFPVKTFFNTSGLVYRELGLKDKLAGLSNREAAELLASNGMLVKRPLIVKDDQVLLIGFKQEKYQEVLKH</sequence>
<evidence type="ECO:0000256" key="1">
    <source>
        <dbReference type="ARBA" id="ARBA00023157"/>
    </source>
</evidence>
<dbReference type="AlphaFoldDB" id="K2PJY3"/>
<evidence type="ECO:0000256" key="3">
    <source>
        <dbReference type="PROSITE-ProRule" id="PRU01282"/>
    </source>
</evidence>
<comment type="similarity">
    <text evidence="3">Belongs to the ArsC family.</text>
</comment>
<dbReference type="Proteomes" id="UP000006787">
    <property type="component" value="Unassembled WGS sequence"/>
</dbReference>
<keyword evidence="4" id="KW-0560">Oxidoreductase</keyword>
<organism evidence="4 5">
    <name type="scientific">Lactococcus garvieae DCC43</name>
    <dbReference type="NCBI Taxonomy" id="1231377"/>
    <lineage>
        <taxon>Bacteria</taxon>
        <taxon>Bacillati</taxon>
        <taxon>Bacillota</taxon>
        <taxon>Bacilli</taxon>
        <taxon>Lactobacillales</taxon>
        <taxon>Streptococcaceae</taxon>
        <taxon>Lactococcus</taxon>
    </lineage>
</organism>
<dbReference type="EMBL" id="AMQS01000012">
    <property type="protein sequence ID" value="EKF51675.1"/>
    <property type="molecule type" value="Genomic_DNA"/>
</dbReference>
<dbReference type="EC" id="1.20.4.1" evidence="4"/>
<dbReference type="PANTHER" id="PTHR30041:SF8">
    <property type="entry name" value="PROTEIN YFFB"/>
    <property type="match status" value="1"/>
</dbReference>
<gene>
    <name evidence="4" type="ORF">C426_1002</name>
</gene>
<dbReference type="PROSITE" id="PS51353">
    <property type="entry name" value="ARSC"/>
    <property type="match status" value="1"/>
</dbReference>
<dbReference type="PANTHER" id="PTHR30041">
    <property type="entry name" value="ARSENATE REDUCTASE"/>
    <property type="match status" value="1"/>
</dbReference>
<evidence type="ECO:0000256" key="2">
    <source>
        <dbReference type="ARBA" id="ARBA00023284"/>
    </source>
</evidence>
<dbReference type="InterPro" id="IPR006504">
    <property type="entry name" value="Tscrpt_reg_Spx/MgsR"/>
</dbReference>
<dbReference type="NCBIfam" id="TIGR01617">
    <property type="entry name" value="arsC_related"/>
    <property type="match status" value="1"/>
</dbReference>